<feature type="domain" description="Beta-ketoacyl-[acyl-carrier-protein] synthase III C-terminal" evidence="3">
    <location>
        <begin position="250"/>
        <end position="337"/>
    </location>
</feature>
<keyword evidence="1" id="KW-0808">Transferase</keyword>
<evidence type="ECO:0000256" key="1">
    <source>
        <dbReference type="ARBA" id="ARBA00022679"/>
    </source>
</evidence>
<feature type="domain" description="Beta-ketoacyl-[acyl-carrier-protein] synthase III N-terminal" evidence="4">
    <location>
        <begin position="112"/>
        <end position="189"/>
    </location>
</feature>
<proteinExistence type="predicted"/>
<dbReference type="PANTHER" id="PTHR34069">
    <property type="entry name" value="3-OXOACYL-[ACYL-CARRIER-PROTEIN] SYNTHASE 3"/>
    <property type="match status" value="1"/>
</dbReference>
<protein>
    <submittedName>
        <fullName evidence="5">3-oxoacyl-ACP synthase</fullName>
    </submittedName>
</protein>
<comment type="caution">
    <text evidence="5">The sequence shown here is derived from an EMBL/GenBank/DDBJ whole genome shotgun (WGS) entry which is preliminary data.</text>
</comment>
<evidence type="ECO:0000259" key="4">
    <source>
        <dbReference type="Pfam" id="PF08545"/>
    </source>
</evidence>
<evidence type="ECO:0000313" key="5">
    <source>
        <dbReference type="EMBL" id="GGF01219.1"/>
    </source>
</evidence>
<dbReference type="EMBL" id="BMKP01000001">
    <property type="protein sequence ID" value="GGF01219.1"/>
    <property type="molecule type" value="Genomic_DNA"/>
</dbReference>
<evidence type="ECO:0000256" key="2">
    <source>
        <dbReference type="ARBA" id="ARBA00023315"/>
    </source>
</evidence>
<keyword evidence="2" id="KW-0012">Acyltransferase</keyword>
<name>A0ABQ1TRJ3_9FLAO</name>
<evidence type="ECO:0000259" key="3">
    <source>
        <dbReference type="Pfam" id="PF08541"/>
    </source>
</evidence>
<accession>A0ABQ1TRJ3</accession>
<organism evidence="5 6">
    <name type="scientific">Flavobacterium limi</name>
    <dbReference type="NCBI Taxonomy" id="2045105"/>
    <lineage>
        <taxon>Bacteria</taxon>
        <taxon>Pseudomonadati</taxon>
        <taxon>Bacteroidota</taxon>
        <taxon>Flavobacteriia</taxon>
        <taxon>Flavobacteriales</taxon>
        <taxon>Flavobacteriaceae</taxon>
        <taxon>Flavobacterium</taxon>
    </lineage>
</organism>
<dbReference type="InterPro" id="IPR013751">
    <property type="entry name" value="ACP_syn_III_N"/>
</dbReference>
<gene>
    <name evidence="5" type="ORF">GCM10011518_08320</name>
</gene>
<keyword evidence="6" id="KW-1185">Reference proteome</keyword>
<dbReference type="InterPro" id="IPR016039">
    <property type="entry name" value="Thiolase-like"/>
</dbReference>
<dbReference type="Pfam" id="PF08541">
    <property type="entry name" value="ACP_syn_III_C"/>
    <property type="match status" value="1"/>
</dbReference>
<dbReference type="InterPro" id="IPR013747">
    <property type="entry name" value="ACP_syn_III_C"/>
</dbReference>
<dbReference type="SUPFAM" id="SSF53901">
    <property type="entry name" value="Thiolase-like"/>
    <property type="match status" value="1"/>
</dbReference>
<sequence>MALISFKNLELSGIAVAVPSNEEYNESYEFPSEKERDLFIKTTGVSKRRKSVNHLCSDLCFEAAEKLIKKLNWKKEEIEILIFISQSRDYIIPSTSILLQERLGLSKSCICFDVPLGCSGYAYGLSIMASFMTNGQIKKGLLLAGDISSFCLNPKDKSTYPLFGDAGSATAIEWKENQQSWKFELGSDGSGAENIMIAGGHCREPFSTDQLADEEISAGITRNKLNLKLNGEEVFYFSVNQVPASIKNLLADSNMSFENIDYWIMHQANKIMNETIRIKCKVEKEKVPYSLENFGNTSSASIPLTLVVNLKQRSYQNKTLLFSGFGVGLSWANVILQTHNVEILDLIEL</sequence>
<dbReference type="CDD" id="cd00830">
    <property type="entry name" value="KAS_III"/>
    <property type="match status" value="1"/>
</dbReference>
<dbReference type="Pfam" id="PF08545">
    <property type="entry name" value="ACP_syn_III"/>
    <property type="match status" value="1"/>
</dbReference>
<evidence type="ECO:0000313" key="6">
    <source>
        <dbReference type="Proteomes" id="UP000655016"/>
    </source>
</evidence>
<dbReference type="Gene3D" id="3.40.47.10">
    <property type="match status" value="1"/>
</dbReference>
<dbReference type="RefSeq" id="WP_163391684.1">
    <property type="nucleotide sequence ID" value="NZ_BMKP01000001.1"/>
</dbReference>
<dbReference type="Proteomes" id="UP000655016">
    <property type="component" value="Unassembled WGS sequence"/>
</dbReference>
<reference evidence="6" key="1">
    <citation type="journal article" date="2019" name="Int. J. Syst. Evol. Microbiol.">
        <title>The Global Catalogue of Microorganisms (GCM) 10K type strain sequencing project: providing services to taxonomists for standard genome sequencing and annotation.</title>
        <authorList>
            <consortium name="The Broad Institute Genomics Platform"/>
            <consortium name="The Broad Institute Genome Sequencing Center for Infectious Disease"/>
            <person name="Wu L."/>
            <person name="Ma J."/>
        </authorList>
    </citation>
    <scope>NUCLEOTIDE SEQUENCE [LARGE SCALE GENOMIC DNA]</scope>
    <source>
        <strain evidence="6">CGMCC 1.16060</strain>
    </source>
</reference>
<dbReference type="PANTHER" id="PTHR34069:SF2">
    <property type="entry name" value="BETA-KETOACYL-[ACYL-CARRIER-PROTEIN] SYNTHASE III"/>
    <property type="match status" value="1"/>
</dbReference>